<accession>A0ABZ2CIR7</accession>
<sequence length="281" mass="32724">MKLSFNEGTTWESASLQQNLDLCEKYGYDYIEIRTIDQLIDYLKENTLDDLKEYFETHYIKPLSLNALCFFNNRTKEDEEKVIEEFKEYLEICKKINCEYICVVPSNIDVTEKGKTLTEEVNASCVRVLRQLSDLAEPYGVKIAIEFIGIPQNTVNTFAQAFDIVKQVDRDNVGLVYDTFQFTGMGSRFEDVTDDAAEKIFIFHINDVDGFPVGQMHDTNRVWPGHGVIDLEAHLKRLKELNYNFAASVELFRPEYYEMDPEEVIKKAKETTLEVLEKYYK</sequence>
<reference evidence="2 3" key="1">
    <citation type="submission" date="2023-10" db="EMBL/GenBank/DDBJ databases">
        <title>Niallia locisalis sp.nov. isolated from a salt pond sample.</title>
        <authorList>
            <person name="Li X.-J."/>
            <person name="Dong L."/>
        </authorList>
    </citation>
    <scope>NUCLEOTIDE SEQUENCE [LARGE SCALE GENOMIC DNA]</scope>
    <source>
        <strain evidence="2 3">DSM 29761</strain>
    </source>
</reference>
<dbReference type="RefSeq" id="WP_338450619.1">
    <property type="nucleotide sequence ID" value="NZ_CP137640.1"/>
</dbReference>
<dbReference type="SUPFAM" id="SSF51658">
    <property type="entry name" value="Xylose isomerase-like"/>
    <property type="match status" value="1"/>
</dbReference>
<gene>
    <name evidence="2" type="ORF">R4Z09_01280</name>
</gene>
<name>A0ABZ2CIR7_9BACI</name>
<dbReference type="PANTHER" id="PTHR12110">
    <property type="entry name" value="HYDROXYPYRUVATE ISOMERASE"/>
    <property type="match status" value="1"/>
</dbReference>
<dbReference type="EMBL" id="CP137640">
    <property type="protein sequence ID" value="WVX81708.1"/>
    <property type="molecule type" value="Genomic_DNA"/>
</dbReference>
<feature type="domain" description="Xylose isomerase-like TIM barrel" evidence="1">
    <location>
        <begin position="20"/>
        <end position="269"/>
    </location>
</feature>
<evidence type="ECO:0000259" key="1">
    <source>
        <dbReference type="Pfam" id="PF01261"/>
    </source>
</evidence>
<dbReference type="InterPro" id="IPR050312">
    <property type="entry name" value="IolE/XylAMocC-like"/>
</dbReference>
<keyword evidence="3" id="KW-1185">Reference proteome</keyword>
<keyword evidence="2" id="KW-0413">Isomerase</keyword>
<dbReference type="PANTHER" id="PTHR12110:SF21">
    <property type="entry name" value="XYLOSE ISOMERASE-LIKE TIM BARREL DOMAIN-CONTAINING PROTEIN"/>
    <property type="match status" value="1"/>
</dbReference>
<proteinExistence type="predicted"/>
<dbReference type="InterPro" id="IPR013022">
    <property type="entry name" value="Xyl_isomerase-like_TIM-brl"/>
</dbReference>
<dbReference type="InterPro" id="IPR036237">
    <property type="entry name" value="Xyl_isomerase-like_sf"/>
</dbReference>
<dbReference type="GO" id="GO:0016853">
    <property type="term" value="F:isomerase activity"/>
    <property type="evidence" value="ECO:0007669"/>
    <property type="project" value="UniProtKB-KW"/>
</dbReference>
<dbReference type="Gene3D" id="3.20.20.150">
    <property type="entry name" value="Divalent-metal-dependent TIM barrel enzymes"/>
    <property type="match status" value="1"/>
</dbReference>
<dbReference type="Pfam" id="PF01261">
    <property type="entry name" value="AP_endonuc_2"/>
    <property type="match status" value="1"/>
</dbReference>
<dbReference type="Proteomes" id="UP001357223">
    <property type="component" value="Chromosome"/>
</dbReference>
<evidence type="ECO:0000313" key="3">
    <source>
        <dbReference type="Proteomes" id="UP001357223"/>
    </source>
</evidence>
<organism evidence="2 3">
    <name type="scientific">Niallia oryzisoli</name>
    <dbReference type="NCBI Taxonomy" id="1737571"/>
    <lineage>
        <taxon>Bacteria</taxon>
        <taxon>Bacillati</taxon>
        <taxon>Bacillota</taxon>
        <taxon>Bacilli</taxon>
        <taxon>Bacillales</taxon>
        <taxon>Bacillaceae</taxon>
        <taxon>Niallia</taxon>
    </lineage>
</organism>
<protein>
    <submittedName>
        <fullName evidence="2">Sugar phosphate isomerase/epimerase</fullName>
    </submittedName>
</protein>
<evidence type="ECO:0000313" key="2">
    <source>
        <dbReference type="EMBL" id="WVX81708.1"/>
    </source>
</evidence>